<comment type="caution">
    <text evidence="2">The sequence shown here is derived from an EMBL/GenBank/DDBJ whole genome shotgun (WGS) entry which is preliminary data.</text>
</comment>
<keyword evidence="1" id="KW-1133">Transmembrane helix</keyword>
<accession>A0A367V5Q2</accession>
<protein>
    <submittedName>
        <fullName evidence="2">Uncharacterized protein</fullName>
    </submittedName>
</protein>
<reference evidence="2 3" key="1">
    <citation type="submission" date="2014-07" db="EMBL/GenBank/DDBJ databases">
        <title>Draft genome sequence of Thalassospira profundimaris R8-17.</title>
        <authorList>
            <person name="Lai Q."/>
            <person name="Shao Z."/>
        </authorList>
    </citation>
    <scope>NUCLEOTIDE SEQUENCE [LARGE SCALE GENOMIC DNA]</scope>
    <source>
        <strain evidence="2 3">R8-17</strain>
    </source>
</reference>
<evidence type="ECO:0000313" key="2">
    <source>
        <dbReference type="EMBL" id="RCK20525.1"/>
    </source>
</evidence>
<evidence type="ECO:0000313" key="3">
    <source>
        <dbReference type="Proteomes" id="UP000253061"/>
    </source>
</evidence>
<proteinExistence type="predicted"/>
<gene>
    <name evidence="2" type="ORF">TH6_15805</name>
</gene>
<evidence type="ECO:0000256" key="1">
    <source>
        <dbReference type="SAM" id="Phobius"/>
    </source>
</evidence>
<dbReference type="RefSeq" id="WP_062954795.1">
    <property type="nucleotide sequence ID" value="NZ_JPWB01000007.1"/>
</dbReference>
<feature type="transmembrane region" description="Helical" evidence="1">
    <location>
        <begin position="6"/>
        <end position="26"/>
    </location>
</feature>
<organism evidence="2 3">
    <name type="scientific">Thalassospira profundimaris</name>
    <dbReference type="NCBI Taxonomy" id="502049"/>
    <lineage>
        <taxon>Bacteria</taxon>
        <taxon>Pseudomonadati</taxon>
        <taxon>Pseudomonadota</taxon>
        <taxon>Alphaproteobacteria</taxon>
        <taxon>Rhodospirillales</taxon>
        <taxon>Thalassospiraceae</taxon>
        <taxon>Thalassospira</taxon>
    </lineage>
</organism>
<sequence length="76" mass="8112">MEIGSVWGIVMIVVGAAAAMIVARVARRPFRNRNSGASVPREKSFLHKPLNLIALLIAIAVFVLGLFWRITGGGPG</sequence>
<keyword evidence="1" id="KW-0812">Transmembrane</keyword>
<name>A0A367V5Q2_9PROT</name>
<keyword evidence="1" id="KW-0472">Membrane</keyword>
<dbReference type="EMBL" id="JPWB01000007">
    <property type="protein sequence ID" value="RCK20525.1"/>
    <property type="molecule type" value="Genomic_DNA"/>
</dbReference>
<dbReference type="AlphaFoldDB" id="A0A367V5Q2"/>
<feature type="transmembrane region" description="Helical" evidence="1">
    <location>
        <begin position="50"/>
        <end position="70"/>
    </location>
</feature>
<dbReference type="Proteomes" id="UP000253061">
    <property type="component" value="Unassembled WGS sequence"/>
</dbReference>